<geneLocation type="plasmid" evidence="3 4">
    <name>pSLIN01</name>
</geneLocation>
<protein>
    <recommendedName>
        <fullName evidence="2">OmpA-like domain-containing protein</fullName>
    </recommendedName>
</protein>
<keyword evidence="1" id="KW-1133">Transmembrane helix</keyword>
<name>D2QV01_SPILD</name>
<gene>
    <name evidence="3" type="ordered locus">Slin_6677</name>
</gene>
<reference evidence="3 4" key="1">
    <citation type="journal article" date="2010" name="Stand. Genomic Sci.">
        <title>Complete genome sequence of Spirosoma linguale type strain (1).</title>
        <authorList>
            <person name="Lail K."/>
            <person name="Sikorski J."/>
            <person name="Saunders E."/>
            <person name="Lapidus A."/>
            <person name="Glavina Del Rio T."/>
            <person name="Copeland A."/>
            <person name="Tice H."/>
            <person name="Cheng J.-F."/>
            <person name="Lucas S."/>
            <person name="Nolan M."/>
            <person name="Bruce D."/>
            <person name="Goodwin L."/>
            <person name="Pitluck S."/>
            <person name="Ivanova N."/>
            <person name="Mavromatis K."/>
            <person name="Ovchinnikova G."/>
            <person name="Pati A."/>
            <person name="Chen A."/>
            <person name="Palaniappan K."/>
            <person name="Land M."/>
            <person name="Hauser L."/>
            <person name="Chang Y.-J."/>
            <person name="Jeffries C.D."/>
            <person name="Chain P."/>
            <person name="Brettin T."/>
            <person name="Detter J.C."/>
            <person name="Schuetze A."/>
            <person name="Rohde M."/>
            <person name="Tindall B.J."/>
            <person name="Goeker M."/>
            <person name="Bristow J."/>
            <person name="Eisen J.A."/>
            <person name="Markowitz V."/>
            <person name="Hugenholtz P."/>
            <person name="Kyrpides N.C."/>
            <person name="Klenk H.-P."/>
            <person name="Chen F."/>
        </authorList>
    </citation>
    <scope>NUCLEOTIDE SEQUENCE [LARGE SCALE GENOMIC DNA]</scope>
    <source>
        <strain evidence="4">ATCC 33905 / DSM 74 / LMG 10896 / Claus 1</strain>
    </source>
</reference>
<evidence type="ECO:0000313" key="4">
    <source>
        <dbReference type="Proteomes" id="UP000002028"/>
    </source>
</evidence>
<organism evidence="3 4">
    <name type="scientific">Spirosoma linguale (strain ATCC 33905 / DSM 74 / LMG 10896 / Claus 1)</name>
    <dbReference type="NCBI Taxonomy" id="504472"/>
    <lineage>
        <taxon>Bacteria</taxon>
        <taxon>Pseudomonadati</taxon>
        <taxon>Bacteroidota</taxon>
        <taxon>Cytophagia</taxon>
        <taxon>Cytophagales</taxon>
        <taxon>Cytophagaceae</taxon>
        <taxon>Spirosoma</taxon>
    </lineage>
</organism>
<evidence type="ECO:0000313" key="3">
    <source>
        <dbReference type="EMBL" id="ADB42633.1"/>
    </source>
</evidence>
<accession>D2QV01</accession>
<dbReference type="InterPro" id="IPR036737">
    <property type="entry name" value="OmpA-like_sf"/>
</dbReference>
<dbReference type="InterPro" id="IPR006665">
    <property type="entry name" value="OmpA-like"/>
</dbReference>
<keyword evidence="4" id="KW-1185">Reference proteome</keyword>
<keyword evidence="1" id="KW-0812">Transmembrane</keyword>
<sequence length="222" mass="25747">MRQKKESFWIPYADLMTVLMVIFLFIALAYMGLLQNKVGQVEDVKAKIYTDLKAEFSQVATQWNLEINNDLSIRFKDADGLFDGGKGVPTGKFVNILNQFIPKYLAIISKPEYVKSIEEVRVEGHTASGDYQQTIELSQQRANNVLYYLVKHPSFFRLNQESQRHLQYILTTSGYGWSRALDADGKYSKITRKQYDVQSRRVEFRIVTNSDRVIEELNQIKL</sequence>
<dbReference type="RefSeq" id="WP_012931115.1">
    <property type="nucleotide sequence ID" value="NC_013731.1"/>
</dbReference>
<dbReference type="Gene3D" id="3.30.1330.60">
    <property type="entry name" value="OmpA-like domain"/>
    <property type="match status" value="1"/>
</dbReference>
<dbReference type="HOGENOM" id="CLU_016890_2_2_10"/>
<dbReference type="SUPFAM" id="SSF103088">
    <property type="entry name" value="OmpA-like"/>
    <property type="match status" value="1"/>
</dbReference>
<proteinExistence type="predicted"/>
<dbReference type="KEGG" id="sli:Slin_6677"/>
<evidence type="ECO:0000259" key="2">
    <source>
        <dbReference type="Pfam" id="PF00691"/>
    </source>
</evidence>
<feature type="domain" description="OmpA-like" evidence="2">
    <location>
        <begin position="115"/>
        <end position="185"/>
    </location>
</feature>
<dbReference type="AlphaFoldDB" id="D2QV01"/>
<dbReference type="Pfam" id="PF00691">
    <property type="entry name" value="OmpA"/>
    <property type="match status" value="1"/>
</dbReference>
<evidence type="ECO:0000256" key="1">
    <source>
        <dbReference type="SAM" id="Phobius"/>
    </source>
</evidence>
<feature type="transmembrane region" description="Helical" evidence="1">
    <location>
        <begin position="12"/>
        <end position="33"/>
    </location>
</feature>
<keyword evidence="3" id="KW-0614">Plasmid</keyword>
<dbReference type="EMBL" id="CP001770">
    <property type="protein sequence ID" value="ADB42633.1"/>
    <property type="molecule type" value="Genomic_DNA"/>
</dbReference>
<dbReference type="Proteomes" id="UP000002028">
    <property type="component" value="Plasmid pSLIN01"/>
</dbReference>
<keyword evidence="1" id="KW-0472">Membrane</keyword>